<reference evidence="2 3" key="1">
    <citation type="journal article" date="2016" name="Nat. Commun.">
        <title>Thousands of microbial genomes shed light on interconnected biogeochemical processes in an aquifer system.</title>
        <authorList>
            <person name="Anantharaman K."/>
            <person name="Brown C.T."/>
            <person name="Hug L.A."/>
            <person name="Sharon I."/>
            <person name="Castelle C.J."/>
            <person name="Probst A.J."/>
            <person name="Thomas B.C."/>
            <person name="Singh A."/>
            <person name="Wilkins M.J."/>
            <person name="Karaoz U."/>
            <person name="Brodie E.L."/>
            <person name="Williams K.H."/>
            <person name="Hubbard S.S."/>
            <person name="Banfield J.F."/>
        </authorList>
    </citation>
    <scope>NUCLEOTIDE SEQUENCE [LARGE SCALE GENOMIC DNA]</scope>
</reference>
<proteinExistence type="predicted"/>
<dbReference type="EMBL" id="MFTS01000001">
    <property type="protein sequence ID" value="OGI68713.1"/>
    <property type="molecule type" value="Genomic_DNA"/>
</dbReference>
<gene>
    <name evidence="2" type="ORF">A2738_00165</name>
</gene>
<dbReference type="Proteomes" id="UP000178235">
    <property type="component" value="Unassembled WGS sequence"/>
</dbReference>
<dbReference type="AlphaFoldDB" id="A0A1F6VGD5"/>
<name>A0A1F6VGD5_9BACT</name>
<sequence>MEINSRKIIHDGLQTKEALDVLSNEIKTEASLHAIVERAGKILGYAVDPIAGSTEPSYGLLYGLIQSGKTSIITVTTAMAADNGFKCIIILTSDINLLYGQTLQRIRSQLRGLTVLGKSDWEDLPRFERQIRMSPFAIVCSKNSSHLKNLIDAFKKVGSSGSRGLPTLIIDDEADQASLNTKTNKNAKKRTEELSAINKYITEIRQFFQINTYLQVTATPQALFLQTPNGLYRPSFTVLSEPGPGYIGGEAFFESESKLLRNVDIDEVDELKSGFQPNPTHKIPVGLKEAVLSFLIAATARNINYPSENFSFLCHISHTKVDHKHVVNLIDSFREDIVIAFKNKDSTAFKKLRDELFVAYNDITKTEPVLPEFEKILQRIEFLLPGASIKEINSNSEEAITLDHVYSIFVGGNKLGRGVTIPNLITSYYGRNPKHPNSDTVLQHARMYGYRERHIGVTRLFLPEKLAEHFRIIHQMEKALRKLIEKHPEGKFEGIYISSPLKTTRSNVLDTNSIGIYVAGGWCNQRYPLRTKDTETSTKWLDNKLASYDSVKNYHETDIDSVIEIIEKCAHDPEEGAKLWNLKILRAALEKIKTLRGKKAYIRVKRGFNLNAPRKETQGYYSGGEDKLVPEDAVTLFMYKLKPSHKGEEIWLPQIRFPEGNYAIAFSFDNE</sequence>
<dbReference type="InterPro" id="IPR018310">
    <property type="entry name" value="Put_endonuclease_Z1-dom"/>
</dbReference>
<evidence type="ECO:0000259" key="1">
    <source>
        <dbReference type="Pfam" id="PF10593"/>
    </source>
</evidence>
<dbReference type="Pfam" id="PF10593">
    <property type="entry name" value="Z1"/>
    <property type="match status" value="1"/>
</dbReference>
<feature type="domain" description="Putative endonuclease Z1" evidence="1">
    <location>
        <begin position="287"/>
        <end position="488"/>
    </location>
</feature>
<comment type="caution">
    <text evidence="2">The sequence shown here is derived from an EMBL/GenBank/DDBJ whole genome shotgun (WGS) entry which is preliminary data.</text>
</comment>
<evidence type="ECO:0000313" key="3">
    <source>
        <dbReference type="Proteomes" id="UP000178235"/>
    </source>
</evidence>
<accession>A0A1F6VGD5</accession>
<protein>
    <recommendedName>
        <fullName evidence="1">Putative endonuclease Z1 domain-containing protein</fullName>
    </recommendedName>
</protein>
<organism evidence="2 3">
    <name type="scientific">Candidatus Nomurabacteria bacterium RIFCSPHIGHO2_01_FULL_42_15</name>
    <dbReference type="NCBI Taxonomy" id="1801742"/>
    <lineage>
        <taxon>Bacteria</taxon>
        <taxon>Candidatus Nomuraibacteriota</taxon>
    </lineage>
</organism>
<evidence type="ECO:0000313" key="2">
    <source>
        <dbReference type="EMBL" id="OGI68713.1"/>
    </source>
</evidence>